<name>A0A0F0KE25_9MICO</name>
<keyword evidence="3" id="KW-1185">Reference proteome</keyword>
<dbReference type="Proteomes" id="UP000033572">
    <property type="component" value="Unassembled WGS sequence"/>
</dbReference>
<evidence type="ECO:0000256" key="1">
    <source>
        <dbReference type="SAM" id="Phobius"/>
    </source>
</evidence>
<gene>
    <name evidence="2" type="ORF">RN50_02441</name>
</gene>
<dbReference type="PATRIC" id="fig|104336.4.peg.2491"/>
<accession>A0A0F0KE25</accession>
<comment type="caution">
    <text evidence="2">The sequence shown here is derived from an EMBL/GenBank/DDBJ whole genome shotgun (WGS) entry which is preliminary data.</text>
</comment>
<keyword evidence="1" id="KW-1133">Transmembrane helix</keyword>
<proteinExistence type="predicted"/>
<reference evidence="2 3" key="1">
    <citation type="submission" date="2015-02" db="EMBL/GenBank/DDBJ databases">
        <title>Draft genome sequences of ten Microbacterium spp. with emphasis on heavy metal contaminated environments.</title>
        <authorList>
            <person name="Corretto E."/>
        </authorList>
    </citation>
    <scope>NUCLEOTIDE SEQUENCE [LARGE SCALE GENOMIC DNA]</scope>
    <source>
        <strain evidence="2 3">DSM 12966</strain>
    </source>
</reference>
<feature type="transmembrane region" description="Helical" evidence="1">
    <location>
        <begin position="103"/>
        <end position="129"/>
    </location>
</feature>
<sequence length="134" mass="14984">MAFLGFFGGILLTTIIATGSDFYATRSGSVELLNDLWSMFVGLVGVVAYGFWLWVALDLVRLGARRRLAAVDWCYRRWLHGGEFPRLGRGLRAFSRWVVRGPWWSILLTFYLAPAILIASGVVVALSVLPMTSR</sequence>
<dbReference type="EMBL" id="JYIU01000045">
    <property type="protein sequence ID" value="KJL19162.1"/>
    <property type="molecule type" value="Genomic_DNA"/>
</dbReference>
<organism evidence="2 3">
    <name type="scientific">Microbacterium foliorum</name>
    <dbReference type="NCBI Taxonomy" id="104336"/>
    <lineage>
        <taxon>Bacteria</taxon>
        <taxon>Bacillati</taxon>
        <taxon>Actinomycetota</taxon>
        <taxon>Actinomycetes</taxon>
        <taxon>Micrococcales</taxon>
        <taxon>Microbacteriaceae</taxon>
        <taxon>Microbacterium</taxon>
    </lineage>
</organism>
<evidence type="ECO:0000313" key="2">
    <source>
        <dbReference type="EMBL" id="KJL19162.1"/>
    </source>
</evidence>
<feature type="transmembrane region" description="Helical" evidence="1">
    <location>
        <begin position="36"/>
        <end position="57"/>
    </location>
</feature>
<keyword evidence="1" id="KW-0812">Transmembrane</keyword>
<evidence type="ECO:0000313" key="3">
    <source>
        <dbReference type="Proteomes" id="UP000033572"/>
    </source>
</evidence>
<keyword evidence="1" id="KW-0472">Membrane</keyword>
<protein>
    <submittedName>
        <fullName evidence="2">Uncharacterized protein</fullName>
    </submittedName>
</protein>
<dbReference type="AlphaFoldDB" id="A0A0F0KE25"/>